<evidence type="ECO:0000256" key="1">
    <source>
        <dbReference type="ARBA" id="ARBA00001946"/>
    </source>
</evidence>
<evidence type="ECO:0000256" key="5">
    <source>
        <dbReference type="ARBA" id="ARBA00017394"/>
    </source>
</evidence>
<evidence type="ECO:0000259" key="17">
    <source>
        <dbReference type="Pfam" id="PF01982"/>
    </source>
</evidence>
<dbReference type="PANTHER" id="PTHR40706">
    <property type="entry name" value="RIBOFLAVIN KINASE"/>
    <property type="match status" value="1"/>
</dbReference>
<evidence type="ECO:0000256" key="11">
    <source>
        <dbReference type="ARBA" id="ARBA00022777"/>
    </source>
</evidence>
<keyword evidence="11 18" id="KW-0418">Kinase</keyword>
<dbReference type="EC" id="2.7.1.161" evidence="4"/>
<organism evidence="18">
    <name type="scientific">groundwater metagenome</name>
    <dbReference type="NCBI Taxonomy" id="717931"/>
    <lineage>
        <taxon>unclassified sequences</taxon>
        <taxon>metagenomes</taxon>
        <taxon>ecological metagenomes</taxon>
    </lineage>
</organism>
<evidence type="ECO:0000256" key="13">
    <source>
        <dbReference type="ARBA" id="ARBA00029789"/>
    </source>
</evidence>
<dbReference type="UniPathway" id="UPA00276">
    <property type="reaction ID" value="UER00929"/>
</dbReference>
<evidence type="ECO:0000256" key="9">
    <source>
        <dbReference type="ARBA" id="ARBA00022723"/>
    </source>
</evidence>
<evidence type="ECO:0000256" key="3">
    <source>
        <dbReference type="ARBA" id="ARBA00006428"/>
    </source>
</evidence>
<dbReference type="InterPro" id="IPR023465">
    <property type="entry name" value="Riboflavin_kinase_dom_sf"/>
</dbReference>
<comment type="similarity">
    <text evidence="3">Belongs to the archaeal riboflavin kinase family.</text>
</comment>
<dbReference type="GO" id="GO:0008531">
    <property type="term" value="F:riboflavin kinase activity"/>
    <property type="evidence" value="ECO:0007669"/>
    <property type="project" value="InterPro"/>
</dbReference>
<evidence type="ECO:0000256" key="4">
    <source>
        <dbReference type="ARBA" id="ARBA00011987"/>
    </source>
</evidence>
<dbReference type="PANTHER" id="PTHR40706:SF1">
    <property type="entry name" value="RIBOFLAVIN KINASE"/>
    <property type="match status" value="1"/>
</dbReference>
<evidence type="ECO:0000256" key="8">
    <source>
        <dbReference type="ARBA" id="ARBA00022679"/>
    </source>
</evidence>
<dbReference type="AlphaFoldDB" id="A0A098E8K1"/>
<evidence type="ECO:0000256" key="10">
    <source>
        <dbReference type="ARBA" id="ARBA00022741"/>
    </source>
</evidence>
<evidence type="ECO:0000256" key="15">
    <source>
        <dbReference type="ARBA" id="ARBA00033116"/>
    </source>
</evidence>
<dbReference type="Pfam" id="PF01982">
    <property type="entry name" value="CTP-dep_RFKase"/>
    <property type="match status" value="1"/>
</dbReference>
<dbReference type="SUPFAM" id="SSF82114">
    <property type="entry name" value="Riboflavin kinase-like"/>
    <property type="match status" value="1"/>
</dbReference>
<proteinExistence type="inferred from homology"/>
<evidence type="ECO:0000256" key="12">
    <source>
        <dbReference type="ARBA" id="ARBA00022842"/>
    </source>
</evidence>
<comment type="catalytic activity">
    <reaction evidence="16">
        <text>riboflavin + CTP = CDP + FMN + H(+)</text>
        <dbReference type="Rhea" id="RHEA:25021"/>
        <dbReference type="ChEBI" id="CHEBI:15378"/>
        <dbReference type="ChEBI" id="CHEBI:37563"/>
        <dbReference type="ChEBI" id="CHEBI:57986"/>
        <dbReference type="ChEBI" id="CHEBI:58069"/>
        <dbReference type="ChEBI" id="CHEBI:58210"/>
        <dbReference type="EC" id="2.7.1.161"/>
    </reaction>
</comment>
<sequence length="136" mass="15712">MKIFTMNEPYAMKFKGTVTSGLREGAYYIEIYKEKIKKSLHITPFPGTLNLKCNKSSEGEKEIFNELKNLKFKEIDGFDGLKGVRFIKCAIKKNKMTGAWIVIPEIRKHNFVELISDVCLREKLNLNDGDEVEIYV</sequence>
<keyword evidence="8 18" id="KW-0808">Transferase</keyword>
<dbReference type="EMBL" id="CCXY01000132">
    <property type="protein sequence ID" value="CEG12352.1"/>
    <property type="molecule type" value="Genomic_DNA"/>
</dbReference>
<evidence type="ECO:0000313" key="18">
    <source>
        <dbReference type="EMBL" id="CEG12352.1"/>
    </source>
</evidence>
<dbReference type="GO" id="GO:0009231">
    <property type="term" value="P:riboflavin biosynthetic process"/>
    <property type="evidence" value="ECO:0007669"/>
    <property type="project" value="InterPro"/>
</dbReference>
<protein>
    <recommendedName>
        <fullName evidence="5">Riboflavin kinase</fullName>
        <ecNumber evidence="4">2.7.1.161</ecNumber>
    </recommendedName>
    <alternativeName>
        <fullName evidence="14">CTP-dependent riboflavin kinase</fullName>
    </alternativeName>
    <alternativeName>
        <fullName evidence="15">CTP:riboflavin 5'-phosphotransferase</fullName>
    </alternativeName>
    <alternativeName>
        <fullName evidence="13">Flavokinase</fullName>
    </alternativeName>
</protein>
<accession>A0A098E8K1</accession>
<reference evidence="18" key="1">
    <citation type="submission" date="2014-09" db="EMBL/GenBank/DDBJ databases">
        <authorList>
            <person name="Probst J Alexander"/>
        </authorList>
    </citation>
    <scope>NUCLEOTIDE SEQUENCE</scope>
</reference>
<dbReference type="InterPro" id="IPR039063">
    <property type="entry name" value="RibK_CTP-dep"/>
</dbReference>
<feature type="domain" description="Riboflavin kinase" evidence="17">
    <location>
        <begin position="18"/>
        <end position="136"/>
    </location>
</feature>
<dbReference type="GO" id="GO:0000166">
    <property type="term" value="F:nucleotide binding"/>
    <property type="evidence" value="ECO:0007669"/>
    <property type="project" value="UniProtKB-KW"/>
</dbReference>
<keyword evidence="10" id="KW-0547">Nucleotide-binding</keyword>
<keyword evidence="6" id="KW-0285">Flavoprotein</keyword>
<keyword evidence="7" id="KW-0288">FMN</keyword>
<keyword evidence="9" id="KW-0479">Metal-binding</keyword>
<name>A0A098E8K1_9ZZZZ</name>
<dbReference type="Gene3D" id="2.40.30.30">
    <property type="entry name" value="Riboflavin kinase-like"/>
    <property type="match status" value="1"/>
</dbReference>
<gene>
    <name evidence="18" type="ORF">MSIBF_A2170004</name>
</gene>
<dbReference type="GO" id="GO:0046872">
    <property type="term" value="F:metal ion binding"/>
    <property type="evidence" value="ECO:0007669"/>
    <property type="project" value="UniProtKB-KW"/>
</dbReference>
<dbReference type="GO" id="GO:0009398">
    <property type="term" value="P:FMN biosynthetic process"/>
    <property type="evidence" value="ECO:0007669"/>
    <property type="project" value="UniProtKB-UniPathway"/>
</dbReference>
<comment type="cofactor">
    <cofactor evidence="1">
        <name>Mg(2+)</name>
        <dbReference type="ChEBI" id="CHEBI:18420"/>
    </cofactor>
</comment>
<comment type="pathway">
    <text evidence="2">Cofactor biosynthesis; FMN biosynthesis; FMN from riboflavin (CTP route): step 1/1.</text>
</comment>
<keyword evidence="12" id="KW-0460">Magnesium</keyword>
<evidence type="ECO:0000256" key="2">
    <source>
        <dbReference type="ARBA" id="ARBA00005219"/>
    </source>
</evidence>
<evidence type="ECO:0000256" key="6">
    <source>
        <dbReference type="ARBA" id="ARBA00022630"/>
    </source>
</evidence>
<evidence type="ECO:0000256" key="7">
    <source>
        <dbReference type="ARBA" id="ARBA00022643"/>
    </source>
</evidence>
<evidence type="ECO:0000256" key="14">
    <source>
        <dbReference type="ARBA" id="ARBA00030544"/>
    </source>
</evidence>
<evidence type="ECO:0000256" key="16">
    <source>
        <dbReference type="ARBA" id="ARBA00047857"/>
    </source>
</evidence>
<dbReference type="InterPro" id="IPR023602">
    <property type="entry name" value="Riboflavin_kinase_CTP-dep"/>
</dbReference>